<dbReference type="InterPro" id="IPR029062">
    <property type="entry name" value="Class_I_gatase-like"/>
</dbReference>
<evidence type="ECO:0000313" key="3">
    <source>
        <dbReference type="Proteomes" id="UP000559256"/>
    </source>
</evidence>
<feature type="domain" description="DJ-1/PfpI" evidence="1">
    <location>
        <begin position="75"/>
        <end position="151"/>
    </location>
</feature>
<gene>
    <name evidence="2" type="ORF">D9758_018037</name>
</gene>
<proteinExistence type="predicted"/>
<dbReference type="PANTHER" id="PTHR43130">
    <property type="entry name" value="ARAC-FAMILY TRANSCRIPTIONAL REGULATOR"/>
    <property type="match status" value="1"/>
</dbReference>
<comment type="caution">
    <text evidence="2">The sequence shown here is derived from an EMBL/GenBank/DDBJ whole genome shotgun (WGS) entry which is preliminary data.</text>
</comment>
<protein>
    <recommendedName>
        <fullName evidence="1">DJ-1/PfpI domain-containing protein</fullName>
    </recommendedName>
</protein>
<organism evidence="2 3">
    <name type="scientific">Tetrapyrgos nigripes</name>
    <dbReference type="NCBI Taxonomy" id="182062"/>
    <lineage>
        <taxon>Eukaryota</taxon>
        <taxon>Fungi</taxon>
        <taxon>Dikarya</taxon>
        <taxon>Basidiomycota</taxon>
        <taxon>Agaricomycotina</taxon>
        <taxon>Agaricomycetes</taxon>
        <taxon>Agaricomycetidae</taxon>
        <taxon>Agaricales</taxon>
        <taxon>Marasmiineae</taxon>
        <taxon>Marasmiaceae</taxon>
        <taxon>Tetrapyrgos</taxon>
    </lineage>
</organism>
<reference evidence="2 3" key="1">
    <citation type="journal article" date="2020" name="ISME J.">
        <title>Uncovering the hidden diversity of litter-decomposition mechanisms in mushroom-forming fungi.</title>
        <authorList>
            <person name="Floudas D."/>
            <person name="Bentzer J."/>
            <person name="Ahren D."/>
            <person name="Johansson T."/>
            <person name="Persson P."/>
            <person name="Tunlid A."/>
        </authorList>
    </citation>
    <scope>NUCLEOTIDE SEQUENCE [LARGE SCALE GENOMIC DNA]</scope>
    <source>
        <strain evidence="2 3">CBS 291.85</strain>
    </source>
</reference>
<accession>A0A8H5CBY2</accession>
<evidence type="ECO:0000313" key="2">
    <source>
        <dbReference type="EMBL" id="KAF5338673.1"/>
    </source>
</evidence>
<dbReference type="EMBL" id="JAACJM010000193">
    <property type="protein sequence ID" value="KAF5338673.1"/>
    <property type="molecule type" value="Genomic_DNA"/>
</dbReference>
<dbReference type="PANTHER" id="PTHR43130:SF15">
    <property type="entry name" value="THIJ_PFPI FAMILY PROTEIN (AFU_ORTHOLOGUE AFUA_5G14240)"/>
    <property type="match status" value="1"/>
</dbReference>
<sequence>MKGPLILVSPQSQVTVRRSALNARTGFGGYGYGLEIFTHGILVLFPNPKLPDCGIQAEYLSHSLDPVYPGTEPVLLPSKTYKDTDTHYDIIMVPGGPTDPATVDAIDPSLFGFLKREAKYLLTICTGSWLLARTGLVNKKRATTNKSCFNIVTEDTKDKDRFHMLIGSSMMISTYGRLQVSLQVKISVLHCSST</sequence>
<evidence type="ECO:0000259" key="1">
    <source>
        <dbReference type="Pfam" id="PF01965"/>
    </source>
</evidence>
<name>A0A8H5CBY2_9AGAR</name>
<dbReference type="OrthoDB" id="543156at2759"/>
<dbReference type="SUPFAM" id="SSF52317">
    <property type="entry name" value="Class I glutamine amidotransferase-like"/>
    <property type="match status" value="1"/>
</dbReference>
<dbReference type="Proteomes" id="UP000559256">
    <property type="component" value="Unassembled WGS sequence"/>
</dbReference>
<dbReference type="Gene3D" id="3.40.50.880">
    <property type="match status" value="1"/>
</dbReference>
<keyword evidence="3" id="KW-1185">Reference proteome</keyword>
<dbReference type="InterPro" id="IPR002818">
    <property type="entry name" value="DJ-1/PfpI"/>
</dbReference>
<dbReference type="Pfam" id="PF01965">
    <property type="entry name" value="DJ-1_PfpI"/>
    <property type="match status" value="1"/>
</dbReference>
<dbReference type="InterPro" id="IPR052158">
    <property type="entry name" value="INH-QAR"/>
</dbReference>
<dbReference type="AlphaFoldDB" id="A0A8H5CBY2"/>